<protein>
    <recommendedName>
        <fullName evidence="3">DUF2071 domain-containing protein</fullName>
    </recommendedName>
</protein>
<sequence length="239" mass="27627">MRPFLTASWRNLLMLNFAADANTLRPYLPAHTEPDTFNNIHYVSLVGFLFQDTKVKGIGFPGHRTFEEVNLRFYVRYKDQGQWKRGVVFIRELVPKPLITLVANTLYKENYATHRMRHQWGQPDADTLHVQYEWEVAGQMNYLKATAAAKPRPLEEGSEAAFITEHYWGYTRLDHRTTGEYEVAHPRWDLHPVIDYDYRCHASRLYGPAFGPVLEQAPLSALLANGSPIAVMHGRKLRS</sequence>
<keyword evidence="2" id="KW-1185">Reference proteome</keyword>
<dbReference type="Proteomes" id="UP000190367">
    <property type="component" value="Unassembled WGS sequence"/>
</dbReference>
<dbReference type="EMBL" id="FUWZ01000002">
    <property type="protein sequence ID" value="SKA21720.1"/>
    <property type="molecule type" value="Genomic_DNA"/>
</dbReference>
<dbReference type="RefSeq" id="WP_078670093.1">
    <property type="nucleotide sequence ID" value="NZ_FUWZ01000002.1"/>
</dbReference>
<dbReference type="PANTHER" id="PTHR39186:SF1">
    <property type="entry name" value="DUF2071 DOMAIN-CONTAINING PROTEIN"/>
    <property type="match status" value="1"/>
</dbReference>
<dbReference type="Pfam" id="PF09844">
    <property type="entry name" value="DUF2071"/>
    <property type="match status" value="1"/>
</dbReference>
<proteinExistence type="predicted"/>
<evidence type="ECO:0000313" key="2">
    <source>
        <dbReference type="Proteomes" id="UP000190367"/>
    </source>
</evidence>
<dbReference type="InterPro" id="IPR018644">
    <property type="entry name" value="DUF2071"/>
</dbReference>
<accession>A0A1T4S0A9</accession>
<gene>
    <name evidence="1" type="ORF">SAMN04488128_1021649</name>
</gene>
<dbReference type="STRING" id="634771.SAMN04488128_1021649"/>
<evidence type="ECO:0000313" key="1">
    <source>
        <dbReference type="EMBL" id="SKA21720.1"/>
    </source>
</evidence>
<name>A0A1T4S0A9_9BACT</name>
<dbReference type="AlphaFoldDB" id="A0A1T4S0A9"/>
<reference evidence="2" key="1">
    <citation type="submission" date="2017-02" db="EMBL/GenBank/DDBJ databases">
        <authorList>
            <person name="Varghese N."/>
            <person name="Submissions S."/>
        </authorList>
    </citation>
    <scope>NUCLEOTIDE SEQUENCE [LARGE SCALE GENOMIC DNA]</scope>
    <source>
        <strain evidence="2">DSM 22224</strain>
    </source>
</reference>
<dbReference type="OrthoDB" id="1421826at2"/>
<organism evidence="1 2">
    <name type="scientific">Chitinophaga eiseniae</name>
    <dbReference type="NCBI Taxonomy" id="634771"/>
    <lineage>
        <taxon>Bacteria</taxon>
        <taxon>Pseudomonadati</taxon>
        <taxon>Bacteroidota</taxon>
        <taxon>Chitinophagia</taxon>
        <taxon>Chitinophagales</taxon>
        <taxon>Chitinophagaceae</taxon>
        <taxon>Chitinophaga</taxon>
    </lineage>
</organism>
<evidence type="ECO:0008006" key="3">
    <source>
        <dbReference type="Google" id="ProtNLM"/>
    </source>
</evidence>
<dbReference type="PANTHER" id="PTHR39186">
    <property type="entry name" value="DUF2071 FAMILY PROTEIN"/>
    <property type="match status" value="1"/>
</dbReference>